<dbReference type="InterPro" id="IPR001251">
    <property type="entry name" value="CRAL-TRIO_dom"/>
</dbReference>
<evidence type="ECO:0000259" key="1">
    <source>
        <dbReference type="Pfam" id="PF13716"/>
    </source>
</evidence>
<dbReference type="EMBL" id="BLLF01000148">
    <property type="protein sequence ID" value="GFH08238.1"/>
    <property type="molecule type" value="Genomic_DNA"/>
</dbReference>
<name>A0A699YJX9_HAELA</name>
<dbReference type="PANTHER" id="PTHR48411">
    <property type="entry name" value="OS01G0948300 PROTEIN"/>
    <property type="match status" value="1"/>
</dbReference>
<keyword evidence="3" id="KW-1185">Reference proteome</keyword>
<feature type="domain" description="CRAL-TRIO" evidence="1">
    <location>
        <begin position="43"/>
        <end position="120"/>
    </location>
</feature>
<dbReference type="InterPro" id="IPR036865">
    <property type="entry name" value="CRAL-TRIO_dom_sf"/>
</dbReference>
<dbReference type="Proteomes" id="UP000485058">
    <property type="component" value="Unassembled WGS sequence"/>
</dbReference>
<accession>A0A699YJX9</accession>
<proteinExistence type="predicted"/>
<dbReference type="AlphaFoldDB" id="A0A699YJX9"/>
<dbReference type="Gene3D" id="3.40.525.10">
    <property type="entry name" value="CRAL-TRIO lipid binding domain"/>
    <property type="match status" value="1"/>
</dbReference>
<protein>
    <submittedName>
        <fullName evidence="2">Sec14p-like lipid-binding protein</fullName>
    </submittedName>
</protein>
<reference evidence="2 3" key="1">
    <citation type="submission" date="2020-02" db="EMBL/GenBank/DDBJ databases">
        <title>Draft genome sequence of Haematococcus lacustris strain NIES-144.</title>
        <authorList>
            <person name="Morimoto D."/>
            <person name="Nakagawa S."/>
            <person name="Yoshida T."/>
            <person name="Sawayama S."/>
        </authorList>
    </citation>
    <scope>NUCLEOTIDE SEQUENCE [LARGE SCALE GENOMIC DNA]</scope>
    <source>
        <strain evidence="2 3">NIES-144</strain>
    </source>
</reference>
<sequence>MAAGRELQAEERHRELLAVADGEDFADLDKLGFLQTGLEDKQGRQVVLVIAKLYPAKVLQRDRVLRYFCRKVHAVAEAPYSLVWLHSTATYWENCPSALWMWRTWDSLPAHYRTNLVAMHAALLPRLPEFVCEHDGVLEEQPLADYGIVAQTGLTAGLSGGVAPPL</sequence>
<evidence type="ECO:0000313" key="3">
    <source>
        <dbReference type="Proteomes" id="UP000485058"/>
    </source>
</evidence>
<feature type="non-terminal residue" evidence="2">
    <location>
        <position position="1"/>
    </location>
</feature>
<evidence type="ECO:0000313" key="2">
    <source>
        <dbReference type="EMBL" id="GFH08238.1"/>
    </source>
</evidence>
<dbReference type="Pfam" id="PF13716">
    <property type="entry name" value="CRAL_TRIO_2"/>
    <property type="match status" value="1"/>
</dbReference>
<dbReference type="PANTHER" id="PTHR48411:SF1">
    <property type="entry name" value="OS01G0948300 PROTEIN"/>
    <property type="match status" value="1"/>
</dbReference>
<organism evidence="2 3">
    <name type="scientific">Haematococcus lacustris</name>
    <name type="common">Green alga</name>
    <name type="synonym">Haematococcus pluvialis</name>
    <dbReference type="NCBI Taxonomy" id="44745"/>
    <lineage>
        <taxon>Eukaryota</taxon>
        <taxon>Viridiplantae</taxon>
        <taxon>Chlorophyta</taxon>
        <taxon>core chlorophytes</taxon>
        <taxon>Chlorophyceae</taxon>
        <taxon>CS clade</taxon>
        <taxon>Chlamydomonadales</taxon>
        <taxon>Haematococcaceae</taxon>
        <taxon>Haematococcus</taxon>
    </lineage>
</organism>
<gene>
    <name evidence="2" type="ORF">HaLaN_03170</name>
</gene>
<comment type="caution">
    <text evidence="2">The sequence shown here is derived from an EMBL/GenBank/DDBJ whole genome shotgun (WGS) entry which is preliminary data.</text>
</comment>